<evidence type="ECO:0000256" key="7">
    <source>
        <dbReference type="ARBA" id="ARBA00022989"/>
    </source>
</evidence>
<evidence type="ECO:0000256" key="10">
    <source>
        <dbReference type="ARBA" id="ARBA00023157"/>
    </source>
</evidence>
<dbReference type="EMBL" id="JAHRIQ010013155">
    <property type="protein sequence ID" value="MEQ2225393.1"/>
    <property type="molecule type" value="Genomic_DNA"/>
</dbReference>
<keyword evidence="16" id="KW-1185">Reference proteome</keyword>
<evidence type="ECO:0000313" key="15">
    <source>
        <dbReference type="EMBL" id="MEQ2225393.1"/>
    </source>
</evidence>
<evidence type="ECO:0000256" key="2">
    <source>
        <dbReference type="ARBA" id="ARBA00004613"/>
    </source>
</evidence>
<organism evidence="15 16">
    <name type="scientific">Ilyodon furcidens</name>
    <name type="common">goldbreast splitfin</name>
    <dbReference type="NCBI Taxonomy" id="33524"/>
    <lineage>
        <taxon>Eukaryota</taxon>
        <taxon>Metazoa</taxon>
        <taxon>Chordata</taxon>
        <taxon>Craniata</taxon>
        <taxon>Vertebrata</taxon>
        <taxon>Euteleostomi</taxon>
        <taxon>Actinopterygii</taxon>
        <taxon>Neopterygii</taxon>
        <taxon>Teleostei</taxon>
        <taxon>Neoteleostei</taxon>
        <taxon>Acanthomorphata</taxon>
        <taxon>Ovalentaria</taxon>
        <taxon>Atherinomorphae</taxon>
        <taxon>Cyprinodontiformes</taxon>
        <taxon>Goodeidae</taxon>
        <taxon>Ilyodon</taxon>
    </lineage>
</organism>
<keyword evidence="11" id="KW-0325">Glycoprotein</keyword>
<keyword evidence="3" id="KW-1003">Cell membrane</keyword>
<keyword evidence="9 13" id="KW-0472">Membrane</keyword>
<evidence type="ECO:0000256" key="4">
    <source>
        <dbReference type="ARBA" id="ARBA00022525"/>
    </source>
</evidence>
<evidence type="ECO:0000256" key="12">
    <source>
        <dbReference type="SAM" id="MobiDB-lite"/>
    </source>
</evidence>
<comment type="subcellular location">
    <subcellularLocation>
        <location evidence="1">Cell membrane</location>
        <topology evidence="1">Single-pass type I membrane protein</topology>
    </subcellularLocation>
    <subcellularLocation>
        <location evidence="2">Secreted</location>
    </subcellularLocation>
</comment>
<feature type="non-terminal residue" evidence="15">
    <location>
        <position position="376"/>
    </location>
</feature>
<dbReference type="InterPro" id="IPR040180">
    <property type="entry name" value="Neuregulin"/>
</dbReference>
<evidence type="ECO:0000256" key="6">
    <source>
        <dbReference type="ARBA" id="ARBA00022692"/>
    </source>
</evidence>
<feature type="compositionally biased region" description="Basic residues" evidence="12">
    <location>
        <begin position="1"/>
        <end position="12"/>
    </location>
</feature>
<feature type="compositionally biased region" description="Low complexity" evidence="12">
    <location>
        <begin position="156"/>
        <end position="165"/>
    </location>
</feature>
<proteinExistence type="predicted"/>
<evidence type="ECO:0000256" key="13">
    <source>
        <dbReference type="SAM" id="Phobius"/>
    </source>
</evidence>
<keyword evidence="8" id="KW-0339">Growth factor</keyword>
<gene>
    <name evidence="15" type="ORF">ILYODFUR_016976</name>
</gene>
<keyword evidence="10" id="KW-1015">Disulfide bond</keyword>
<feature type="compositionally biased region" description="Low complexity" evidence="12">
    <location>
        <begin position="42"/>
        <end position="56"/>
    </location>
</feature>
<dbReference type="PANTHER" id="PTHR11100">
    <property type="entry name" value="HEREGULIN-NEUREGULIN FAMILY MEMBER"/>
    <property type="match status" value="1"/>
</dbReference>
<protein>
    <recommendedName>
        <fullName evidence="14">Neuregulin C-terminal domain-containing protein</fullName>
    </recommendedName>
</protein>
<accession>A0ABV0SXR4</accession>
<feature type="non-terminal residue" evidence="15">
    <location>
        <position position="1"/>
    </location>
</feature>
<reference evidence="15 16" key="1">
    <citation type="submission" date="2021-06" db="EMBL/GenBank/DDBJ databases">
        <authorList>
            <person name="Palmer J.M."/>
        </authorList>
    </citation>
    <scope>NUCLEOTIDE SEQUENCE [LARGE SCALE GENOMIC DNA]</scope>
    <source>
        <strain evidence="16">if_2019</strain>
        <tissue evidence="15">Muscle</tissue>
    </source>
</reference>
<keyword evidence="6 13" id="KW-0812">Transmembrane</keyword>
<dbReference type="Pfam" id="PF02158">
    <property type="entry name" value="Neuregulin"/>
    <property type="match status" value="1"/>
</dbReference>
<evidence type="ECO:0000313" key="16">
    <source>
        <dbReference type="Proteomes" id="UP001482620"/>
    </source>
</evidence>
<sequence length="376" mass="39528">ADPRRPQNKHPTRVGGGGLGKRARLQAAGPEAVRGRSGDVGAGDQQAGDVGADDLTAGGGTGRTHGGAQRRDAETAGTQEIGAETAGTFGEAVEICGGAGEAQHAEGASSQSSGTGTGSGDRSSTNSCRTGTRGGGSSSSEPSRTGPGTGAGSGGSPSTSPSRTGTECEGGSAWDRTRNRIGVWRRFTNKPLWNRTGNRIGGPLPLGLNGVVDPRIRKIIPPRFEPVLKPEGYFQPSPCSGYLYAVSAAYRNTQCFCSAFYTSDTVACMMGSPAKPDCHRILKMRSIKYSKLLKIEFMEAEELYQRRVLTITGICVALLVVGIVCVVAYCKTKKQRKQMQSHLHQNQNQCVEQPNRMLANGPNHPGPGPEEIPMVD</sequence>
<feature type="transmembrane region" description="Helical" evidence="13">
    <location>
        <begin position="308"/>
        <end position="330"/>
    </location>
</feature>
<feature type="region of interest" description="Disordered" evidence="12">
    <location>
        <begin position="1"/>
        <end position="174"/>
    </location>
</feature>
<evidence type="ECO:0000256" key="5">
    <source>
        <dbReference type="ARBA" id="ARBA00022536"/>
    </source>
</evidence>
<feature type="compositionally biased region" description="Low complexity" evidence="12">
    <location>
        <begin position="101"/>
        <end position="131"/>
    </location>
</feature>
<keyword evidence="5" id="KW-0245">EGF-like domain</keyword>
<keyword evidence="7 13" id="KW-1133">Transmembrane helix</keyword>
<evidence type="ECO:0000256" key="1">
    <source>
        <dbReference type="ARBA" id="ARBA00004251"/>
    </source>
</evidence>
<dbReference type="Proteomes" id="UP001482620">
    <property type="component" value="Unassembled WGS sequence"/>
</dbReference>
<evidence type="ECO:0000256" key="8">
    <source>
        <dbReference type="ARBA" id="ARBA00023030"/>
    </source>
</evidence>
<evidence type="ECO:0000256" key="3">
    <source>
        <dbReference type="ARBA" id="ARBA00022475"/>
    </source>
</evidence>
<feature type="domain" description="Neuregulin C-terminal" evidence="14">
    <location>
        <begin position="332"/>
        <end position="376"/>
    </location>
</feature>
<keyword evidence="4" id="KW-0964">Secreted</keyword>
<dbReference type="InterPro" id="IPR002154">
    <property type="entry name" value="Neuregulin_C"/>
</dbReference>
<evidence type="ECO:0000259" key="14">
    <source>
        <dbReference type="Pfam" id="PF02158"/>
    </source>
</evidence>
<name>A0ABV0SXR4_9TELE</name>
<evidence type="ECO:0000256" key="9">
    <source>
        <dbReference type="ARBA" id="ARBA00023136"/>
    </source>
</evidence>
<comment type="caution">
    <text evidence="15">The sequence shown here is derived from an EMBL/GenBank/DDBJ whole genome shotgun (WGS) entry which is preliminary data.</text>
</comment>
<dbReference type="PANTHER" id="PTHR11100:SF20">
    <property type="entry name" value="PRO-NEUREGULIN-2, MEMBRANE-BOUND ISOFORM"/>
    <property type="match status" value="1"/>
</dbReference>
<feature type="region of interest" description="Disordered" evidence="12">
    <location>
        <begin position="355"/>
        <end position="376"/>
    </location>
</feature>
<evidence type="ECO:0000256" key="11">
    <source>
        <dbReference type="ARBA" id="ARBA00023180"/>
    </source>
</evidence>